<dbReference type="SUPFAM" id="SSF53448">
    <property type="entry name" value="Nucleotide-diphospho-sugar transferases"/>
    <property type="match status" value="1"/>
</dbReference>
<evidence type="ECO:0008006" key="4">
    <source>
        <dbReference type="Google" id="ProtNLM"/>
    </source>
</evidence>
<evidence type="ECO:0000256" key="1">
    <source>
        <dbReference type="SAM" id="Phobius"/>
    </source>
</evidence>
<feature type="transmembrane region" description="Helical" evidence="1">
    <location>
        <begin position="71"/>
        <end position="97"/>
    </location>
</feature>
<dbReference type="Proteomes" id="UP001523262">
    <property type="component" value="Unassembled WGS sequence"/>
</dbReference>
<accession>A0ABT0WI92</accession>
<keyword evidence="1" id="KW-0472">Membrane</keyword>
<dbReference type="InterPro" id="IPR029044">
    <property type="entry name" value="Nucleotide-diphossugar_trans"/>
</dbReference>
<evidence type="ECO:0000313" key="2">
    <source>
        <dbReference type="EMBL" id="MCM2536042.1"/>
    </source>
</evidence>
<gene>
    <name evidence="2" type="ORF">NDK43_31790</name>
</gene>
<keyword evidence="1" id="KW-0812">Transmembrane</keyword>
<organism evidence="2 3">
    <name type="scientific">Neobacillus pocheonensis</name>
    <dbReference type="NCBI Taxonomy" id="363869"/>
    <lineage>
        <taxon>Bacteria</taxon>
        <taxon>Bacillati</taxon>
        <taxon>Bacillota</taxon>
        <taxon>Bacilli</taxon>
        <taxon>Bacillales</taxon>
        <taxon>Bacillaceae</taxon>
        <taxon>Neobacillus</taxon>
    </lineage>
</organism>
<name>A0ABT0WI92_9BACI</name>
<keyword evidence="1" id="KW-1133">Transmembrane helix</keyword>
<dbReference type="EMBL" id="JAMQCR010000003">
    <property type="protein sequence ID" value="MCM2536042.1"/>
    <property type="molecule type" value="Genomic_DNA"/>
</dbReference>
<dbReference type="Gene3D" id="3.90.550.10">
    <property type="entry name" value="Spore Coat Polysaccharide Biosynthesis Protein SpsA, Chain A"/>
    <property type="match status" value="1"/>
</dbReference>
<proteinExistence type="predicted"/>
<keyword evidence="3" id="KW-1185">Reference proteome</keyword>
<protein>
    <recommendedName>
        <fullName evidence="4">Glycosyltransferase</fullName>
    </recommendedName>
</protein>
<comment type="caution">
    <text evidence="2">The sequence shown here is derived from an EMBL/GenBank/DDBJ whole genome shotgun (WGS) entry which is preliminary data.</text>
</comment>
<evidence type="ECO:0000313" key="3">
    <source>
        <dbReference type="Proteomes" id="UP001523262"/>
    </source>
</evidence>
<reference evidence="2 3" key="1">
    <citation type="submission" date="2022-06" db="EMBL/GenBank/DDBJ databases">
        <authorList>
            <person name="Jeon C.O."/>
        </authorList>
    </citation>
    <scope>NUCLEOTIDE SEQUENCE [LARGE SCALE GENOMIC DNA]</scope>
    <source>
        <strain evidence="2 3">KCTC 13943</strain>
    </source>
</reference>
<sequence length="101" mass="12134">MMANTKVAISIVTYNSKHIFKVLENLKQEFGQDPQFRFVIFDNNSNDEYKNRLKEYQDFVDITFYHENNGFGFGIIIIYCKLLKNISWYLILTLFWLGKIY</sequence>